<evidence type="ECO:0000313" key="2">
    <source>
        <dbReference type="EMBL" id="JAP15148.1"/>
    </source>
</evidence>
<accession>A0A0V0H430</accession>
<dbReference type="EMBL" id="GEDG01025583">
    <property type="protein sequence ID" value="JAP15148.1"/>
    <property type="molecule type" value="Transcribed_RNA"/>
</dbReference>
<dbReference type="Pfam" id="PF00078">
    <property type="entry name" value="RVT_1"/>
    <property type="match status" value="1"/>
</dbReference>
<dbReference type="AlphaFoldDB" id="A0A0V0H430"/>
<organism evidence="2">
    <name type="scientific">Solanum chacoense</name>
    <name type="common">Chaco potato</name>
    <dbReference type="NCBI Taxonomy" id="4108"/>
    <lineage>
        <taxon>Eukaryota</taxon>
        <taxon>Viridiplantae</taxon>
        <taxon>Streptophyta</taxon>
        <taxon>Embryophyta</taxon>
        <taxon>Tracheophyta</taxon>
        <taxon>Spermatophyta</taxon>
        <taxon>Magnoliopsida</taxon>
        <taxon>eudicotyledons</taxon>
        <taxon>Gunneridae</taxon>
        <taxon>Pentapetalae</taxon>
        <taxon>asterids</taxon>
        <taxon>lamiids</taxon>
        <taxon>Solanales</taxon>
        <taxon>Solanaceae</taxon>
        <taxon>Solanoideae</taxon>
        <taxon>Solaneae</taxon>
        <taxon>Solanum</taxon>
    </lineage>
</organism>
<evidence type="ECO:0000259" key="1">
    <source>
        <dbReference type="PROSITE" id="PS50878"/>
    </source>
</evidence>
<dbReference type="PANTHER" id="PTHR46890:SF48">
    <property type="entry name" value="RNA-DIRECTED DNA POLYMERASE"/>
    <property type="match status" value="1"/>
</dbReference>
<protein>
    <submittedName>
        <fullName evidence="2">Putative ovule protein</fullName>
    </submittedName>
</protein>
<sequence>MRPTSLSNFINKVISRVIHDRMKGVTPTLNASNQSGFVKGRSIFENILLTQEIVADIRLRGKPANVVLKLDMAKAYDRVSWRYLMHVLRKMRLAEHFITLIRRLIMNNWYSVLVNGQATGFFQSTRGVKQGDPLSPTLFLPSAEVLSRALSSLFDDNTYIGYGMPKWTYGQLICGINTVKK</sequence>
<feature type="domain" description="Reverse transcriptase" evidence="1">
    <location>
        <begin position="1"/>
        <end position="181"/>
    </location>
</feature>
<dbReference type="InterPro" id="IPR043502">
    <property type="entry name" value="DNA/RNA_pol_sf"/>
</dbReference>
<name>A0A0V0H430_SOLCH</name>
<dbReference type="InterPro" id="IPR052343">
    <property type="entry name" value="Retrotransposon-Effector_Assoc"/>
</dbReference>
<dbReference type="PROSITE" id="PS50878">
    <property type="entry name" value="RT_POL"/>
    <property type="match status" value="1"/>
</dbReference>
<dbReference type="SUPFAM" id="SSF56672">
    <property type="entry name" value="DNA/RNA polymerases"/>
    <property type="match status" value="1"/>
</dbReference>
<reference evidence="2" key="1">
    <citation type="submission" date="2015-12" db="EMBL/GenBank/DDBJ databases">
        <title>Gene expression during late stages of embryo sac development: a critical building block for successful pollen-pistil interactions.</title>
        <authorList>
            <person name="Liu Y."/>
            <person name="Joly V."/>
            <person name="Sabar M."/>
            <person name="Matton D.P."/>
        </authorList>
    </citation>
    <scope>NUCLEOTIDE SEQUENCE</scope>
</reference>
<proteinExistence type="predicted"/>
<dbReference type="PANTHER" id="PTHR46890">
    <property type="entry name" value="NON-LTR RETROLELEMENT REVERSE TRANSCRIPTASE-LIKE PROTEIN-RELATED"/>
    <property type="match status" value="1"/>
</dbReference>
<dbReference type="CDD" id="cd01650">
    <property type="entry name" value="RT_nLTR_like"/>
    <property type="match status" value="1"/>
</dbReference>
<dbReference type="InterPro" id="IPR000477">
    <property type="entry name" value="RT_dom"/>
</dbReference>